<keyword evidence="12" id="KW-1185">Reference proteome</keyword>
<keyword evidence="7" id="KW-0175">Coiled coil</keyword>
<dbReference type="Pfam" id="PF15227">
    <property type="entry name" value="zf-C3HC4_4"/>
    <property type="match status" value="1"/>
</dbReference>
<evidence type="ECO:0000256" key="1">
    <source>
        <dbReference type="ARBA" id="ARBA00022588"/>
    </source>
</evidence>
<evidence type="ECO:0000256" key="7">
    <source>
        <dbReference type="SAM" id="Coils"/>
    </source>
</evidence>
<dbReference type="PANTHER" id="PTHR25465:SF14">
    <property type="entry name" value="E3 UBIQUITIN-PROTEIN LIGASE TRIM65"/>
    <property type="match status" value="1"/>
</dbReference>
<evidence type="ECO:0000259" key="10">
    <source>
        <dbReference type="PROSITE" id="PS50188"/>
    </source>
</evidence>
<dbReference type="OMA" id="CVKERHK"/>
<dbReference type="PRINTS" id="PR01407">
    <property type="entry name" value="BUTYPHLNCDUF"/>
</dbReference>
<dbReference type="InterPro" id="IPR003877">
    <property type="entry name" value="SPRY_dom"/>
</dbReference>
<organism evidence="11 12">
    <name type="scientific">Electrophorus electricus</name>
    <name type="common">Electric eel</name>
    <name type="synonym">Gymnotus electricus</name>
    <dbReference type="NCBI Taxonomy" id="8005"/>
    <lineage>
        <taxon>Eukaryota</taxon>
        <taxon>Metazoa</taxon>
        <taxon>Chordata</taxon>
        <taxon>Craniata</taxon>
        <taxon>Vertebrata</taxon>
        <taxon>Euteleostomi</taxon>
        <taxon>Actinopterygii</taxon>
        <taxon>Neopterygii</taxon>
        <taxon>Teleostei</taxon>
        <taxon>Ostariophysi</taxon>
        <taxon>Gymnotiformes</taxon>
        <taxon>Gymnotoidei</taxon>
        <taxon>Gymnotidae</taxon>
        <taxon>Electrophorus</taxon>
    </lineage>
</organism>
<keyword evidence="5" id="KW-0391">Immunity</keyword>
<dbReference type="CDD" id="cd16040">
    <property type="entry name" value="SPRY_PRY_SNTX"/>
    <property type="match status" value="1"/>
</dbReference>
<dbReference type="Ensembl" id="ENSEEET00000003462.2">
    <property type="protein sequence ID" value="ENSEEEP00000003411.2"/>
    <property type="gene ID" value="ENSEEEG00000001904.2"/>
</dbReference>
<dbReference type="PANTHER" id="PTHR25465">
    <property type="entry name" value="B-BOX DOMAIN CONTAINING"/>
    <property type="match status" value="1"/>
</dbReference>
<evidence type="ECO:0000313" key="12">
    <source>
        <dbReference type="Proteomes" id="UP000314983"/>
    </source>
</evidence>
<dbReference type="InterPro" id="IPR017907">
    <property type="entry name" value="Znf_RING_CS"/>
</dbReference>
<dbReference type="InterPro" id="IPR006574">
    <property type="entry name" value="PRY"/>
</dbReference>
<dbReference type="Pfam" id="PF13765">
    <property type="entry name" value="PRY"/>
    <property type="match status" value="1"/>
</dbReference>
<evidence type="ECO:0000259" key="8">
    <source>
        <dbReference type="PROSITE" id="PS50089"/>
    </source>
</evidence>
<dbReference type="Pfam" id="PF00622">
    <property type="entry name" value="SPRY"/>
    <property type="match status" value="1"/>
</dbReference>
<evidence type="ECO:0000256" key="2">
    <source>
        <dbReference type="ARBA" id="ARBA00022723"/>
    </source>
</evidence>
<dbReference type="Gene3D" id="4.10.830.40">
    <property type="match status" value="1"/>
</dbReference>
<evidence type="ECO:0000313" key="11">
    <source>
        <dbReference type="Ensembl" id="ENSEEEP00000003411.2"/>
    </source>
</evidence>
<dbReference type="GeneTree" id="ENSGT01150000286899"/>
<reference evidence="12" key="1">
    <citation type="journal article" date="2014" name="Science">
        <title>Nonhuman genetics. Genomic basis for the convergent evolution of electric organs.</title>
        <authorList>
            <person name="Gallant J.R."/>
            <person name="Traeger L.L."/>
            <person name="Volkening J.D."/>
            <person name="Moffett H."/>
            <person name="Chen P.H."/>
            <person name="Novina C.D."/>
            <person name="Phillips G.N.Jr."/>
            <person name="Anand R."/>
            <person name="Wells G.B."/>
            <person name="Pinch M."/>
            <person name="Guth R."/>
            <person name="Unguez G.A."/>
            <person name="Albert J.S."/>
            <person name="Zakon H.H."/>
            <person name="Samanta M.P."/>
            <person name="Sussman M.R."/>
        </authorList>
    </citation>
    <scope>NUCLEOTIDE SEQUENCE [LARGE SCALE GENOMIC DNA]</scope>
</reference>
<dbReference type="InterPro" id="IPR003879">
    <property type="entry name" value="Butyrophylin_SPRY"/>
</dbReference>
<dbReference type="SMART" id="SM00449">
    <property type="entry name" value="SPRY"/>
    <property type="match status" value="1"/>
</dbReference>
<dbReference type="SMART" id="SM00589">
    <property type="entry name" value="PRY"/>
    <property type="match status" value="1"/>
</dbReference>
<dbReference type="InterPro" id="IPR001841">
    <property type="entry name" value="Znf_RING"/>
</dbReference>
<keyword evidence="1" id="KW-0399">Innate immunity</keyword>
<dbReference type="SMART" id="SM00184">
    <property type="entry name" value="RING"/>
    <property type="match status" value="1"/>
</dbReference>
<proteinExistence type="predicted"/>
<feature type="domain" description="B30.2/SPRY" evidence="10">
    <location>
        <begin position="336"/>
        <end position="534"/>
    </location>
</feature>
<dbReference type="Pfam" id="PF00643">
    <property type="entry name" value="zf-B_box"/>
    <property type="match status" value="1"/>
</dbReference>
<dbReference type="InterPro" id="IPR013320">
    <property type="entry name" value="ConA-like_dom_sf"/>
</dbReference>
<feature type="domain" description="RING-type" evidence="8">
    <location>
        <begin position="7"/>
        <end position="50"/>
    </location>
</feature>
<accession>A0A4W4DX01</accession>
<feature type="coiled-coil region" evidence="7">
    <location>
        <begin position="231"/>
        <end position="268"/>
    </location>
</feature>
<dbReference type="GO" id="GO:0045087">
    <property type="term" value="P:innate immune response"/>
    <property type="evidence" value="ECO:0007669"/>
    <property type="project" value="UniProtKB-KW"/>
</dbReference>
<evidence type="ECO:0000259" key="9">
    <source>
        <dbReference type="PROSITE" id="PS50119"/>
    </source>
</evidence>
<dbReference type="Gene3D" id="3.30.160.60">
    <property type="entry name" value="Classic Zinc Finger"/>
    <property type="match status" value="1"/>
</dbReference>
<keyword evidence="4" id="KW-0862">Zinc</keyword>
<evidence type="ECO:0008006" key="13">
    <source>
        <dbReference type="Google" id="ProtNLM"/>
    </source>
</evidence>
<name>A0A4W4DX01_ELEEL</name>
<dbReference type="Proteomes" id="UP000314983">
    <property type="component" value="Chromosome 7"/>
</dbReference>
<evidence type="ECO:0000256" key="5">
    <source>
        <dbReference type="ARBA" id="ARBA00022859"/>
    </source>
</evidence>
<dbReference type="Pfam" id="PF25600">
    <property type="entry name" value="TRIM_CC"/>
    <property type="match status" value="1"/>
</dbReference>
<dbReference type="InterPro" id="IPR058030">
    <property type="entry name" value="TRIM8/14/16/25/29/45/65_CC"/>
</dbReference>
<dbReference type="CDD" id="cd19769">
    <property type="entry name" value="Bbox2_TRIM16-like"/>
    <property type="match status" value="1"/>
</dbReference>
<dbReference type="InterPro" id="IPR013083">
    <property type="entry name" value="Znf_RING/FYVE/PHD"/>
</dbReference>
<dbReference type="Gene3D" id="3.30.40.10">
    <property type="entry name" value="Zinc/RING finger domain, C3HC4 (zinc finger)"/>
    <property type="match status" value="1"/>
</dbReference>
<evidence type="ECO:0000256" key="6">
    <source>
        <dbReference type="PROSITE-ProRule" id="PRU00024"/>
    </source>
</evidence>
<reference evidence="12" key="2">
    <citation type="journal article" date="2017" name="Sci. Adv.">
        <title>A tail of two voltages: Proteomic comparison of the three electric organs of the electric eel.</title>
        <authorList>
            <person name="Traeger L.L."/>
            <person name="Sabat G."/>
            <person name="Barrett-Wilt G.A."/>
            <person name="Wells G.B."/>
            <person name="Sussman M.R."/>
        </authorList>
    </citation>
    <scope>NUCLEOTIDE SEQUENCE [LARGE SCALE GENOMIC DNA]</scope>
</reference>
<dbReference type="SUPFAM" id="SSF49899">
    <property type="entry name" value="Concanavalin A-like lectins/glucanases"/>
    <property type="match status" value="1"/>
</dbReference>
<dbReference type="SUPFAM" id="SSF57850">
    <property type="entry name" value="RING/U-box"/>
    <property type="match status" value="1"/>
</dbReference>
<dbReference type="AlphaFoldDB" id="A0A4W4DX01"/>
<dbReference type="InterPro" id="IPR000315">
    <property type="entry name" value="Znf_B-box"/>
</dbReference>
<keyword evidence="3 6" id="KW-0863">Zinc-finger</keyword>
<feature type="domain" description="B box-type" evidence="9">
    <location>
        <begin position="132"/>
        <end position="167"/>
    </location>
</feature>
<dbReference type="InterPro" id="IPR051051">
    <property type="entry name" value="E3_ubiq-ligase_TRIM/RNF"/>
</dbReference>
<dbReference type="SMART" id="SM00336">
    <property type="entry name" value="BBOX"/>
    <property type="match status" value="1"/>
</dbReference>
<dbReference type="SUPFAM" id="SSF57845">
    <property type="entry name" value="B-box zinc-binding domain"/>
    <property type="match status" value="1"/>
</dbReference>
<dbReference type="PROSITE" id="PS00518">
    <property type="entry name" value="ZF_RING_1"/>
    <property type="match status" value="1"/>
</dbReference>
<evidence type="ECO:0000256" key="4">
    <source>
        <dbReference type="ARBA" id="ARBA00022833"/>
    </source>
</evidence>
<dbReference type="PROSITE" id="PS50119">
    <property type="entry name" value="ZF_BBOX"/>
    <property type="match status" value="1"/>
</dbReference>
<dbReference type="PROSITE" id="PS50089">
    <property type="entry name" value="ZF_RING_2"/>
    <property type="match status" value="1"/>
</dbReference>
<dbReference type="PROSITE" id="PS50188">
    <property type="entry name" value="B302_SPRY"/>
    <property type="match status" value="1"/>
</dbReference>
<dbReference type="Gene3D" id="2.60.120.920">
    <property type="match status" value="1"/>
</dbReference>
<keyword evidence="2" id="KW-0479">Metal-binding</keyword>
<dbReference type="GO" id="GO:0005737">
    <property type="term" value="C:cytoplasm"/>
    <property type="evidence" value="ECO:0007669"/>
    <property type="project" value="UniProtKB-ARBA"/>
</dbReference>
<reference evidence="11" key="4">
    <citation type="submission" date="2025-08" db="UniProtKB">
        <authorList>
            <consortium name="Ensembl"/>
        </authorList>
    </citation>
    <scope>IDENTIFICATION</scope>
</reference>
<dbReference type="InterPro" id="IPR001870">
    <property type="entry name" value="B30.2/SPRY"/>
</dbReference>
<reference evidence="11" key="5">
    <citation type="submission" date="2025-09" db="UniProtKB">
        <authorList>
            <consortium name="Ensembl"/>
        </authorList>
    </citation>
    <scope>IDENTIFICATION</scope>
</reference>
<protein>
    <recommendedName>
        <fullName evidence="13">Tripartite motif-containing protein 16-like</fullName>
    </recommendedName>
</protein>
<dbReference type="GO" id="GO:0008270">
    <property type="term" value="F:zinc ion binding"/>
    <property type="evidence" value="ECO:0007669"/>
    <property type="project" value="UniProtKB-KW"/>
</dbReference>
<dbReference type="InterPro" id="IPR043136">
    <property type="entry name" value="B30.2/SPRY_sf"/>
</dbReference>
<reference evidence="11" key="3">
    <citation type="submission" date="2020-05" db="EMBL/GenBank/DDBJ databases">
        <title>Electrophorus electricus (electric eel) genome, fEleEle1, primary haplotype.</title>
        <authorList>
            <person name="Myers G."/>
            <person name="Meyer A."/>
            <person name="Fedrigo O."/>
            <person name="Formenti G."/>
            <person name="Rhie A."/>
            <person name="Tracey A."/>
            <person name="Sims Y."/>
            <person name="Jarvis E.D."/>
        </authorList>
    </citation>
    <scope>NUCLEOTIDE SEQUENCE [LARGE SCALE GENOMIC DNA]</scope>
</reference>
<evidence type="ECO:0000256" key="3">
    <source>
        <dbReference type="ARBA" id="ARBA00022771"/>
    </source>
</evidence>
<sequence>MKDQLCCPVCLEVLRDPVTIPCGHSYCMDCIKGYWRKTEQKVGYTCPQCRRSFSPRPMLARNTLLAGLVEKLRDVGPRNSSPAECEACGGRKRRGAKSCAKCLSSHCEAHPKPHGERERGRPHKLQALRRACVQHRRPAELYCHTDQQLICSLCTADGHSGHRAVTAAEERAEKQVTVGLSAIASWRGGGQLITSLFSEHCTAVEEDSERICGKLLRSIERRHCELRELLHAEERTALAQAEGLLERLEEQVEEHRRKESELEQLAHTDDHVQFLQKCMALCGPAELEEVPSVDVHPYFSLIILRRALVELRERVNDVCDRELSRISKLSEFGIILKGENYRPKSNPPRLRNCFDVTLDPNTVNSYLCLSDGSRRVSATYESQHYPDHPERFATWAQVLGREGLSGHCYWEVEWGGSGGIAVGAAYKGITRHGGSADGRLGCNPKSWSLDLSDGLCTFQHNKTRIDTPTPISPRIGVYLDHKAGTLAFYCVSPRGDTMTLLHKVQTTFSQPLYPAFWVGQGSTLKLCPIFNFSA</sequence>